<organism evidence="1 2">
    <name type="scientific">Roseibium album</name>
    <dbReference type="NCBI Taxonomy" id="311410"/>
    <lineage>
        <taxon>Bacteria</taxon>
        <taxon>Pseudomonadati</taxon>
        <taxon>Pseudomonadota</taxon>
        <taxon>Alphaproteobacteria</taxon>
        <taxon>Hyphomicrobiales</taxon>
        <taxon>Stappiaceae</taxon>
        <taxon>Roseibium</taxon>
    </lineage>
</organism>
<dbReference type="Proteomes" id="UP000049983">
    <property type="component" value="Unassembled WGS sequence"/>
</dbReference>
<gene>
    <name evidence="1" type="ORF">LA5096_05403</name>
</gene>
<dbReference type="STRING" id="311410.LA5095_05385"/>
<protein>
    <submittedName>
        <fullName evidence="1">Uncharacterized protein</fullName>
    </submittedName>
</protein>
<reference evidence="2" key="1">
    <citation type="submission" date="2015-07" db="EMBL/GenBank/DDBJ databases">
        <authorList>
            <person name="Rodrigo-Torres Lidia"/>
            <person name="Arahal R.David."/>
        </authorList>
    </citation>
    <scope>NUCLEOTIDE SEQUENCE [LARGE SCALE GENOMIC DNA]</scope>
    <source>
        <strain evidence="2">CECT 5096</strain>
    </source>
</reference>
<accession>A0A0M6ZHX2</accession>
<name>A0A0M6ZHX2_9HYPH</name>
<evidence type="ECO:0000313" key="1">
    <source>
        <dbReference type="EMBL" id="CTQ78010.1"/>
    </source>
</evidence>
<dbReference type="AlphaFoldDB" id="A0A0M6ZHX2"/>
<keyword evidence="2" id="KW-1185">Reference proteome</keyword>
<evidence type="ECO:0000313" key="2">
    <source>
        <dbReference type="Proteomes" id="UP000049983"/>
    </source>
</evidence>
<proteinExistence type="predicted"/>
<sequence length="83" mass="9584">MASALSVLRRIHEMLLLLDSAKTFPLHDRELLELETLRSILDPETAWTEKALEEFPMLATNKRVSDFLRSLQHHLTARSTART</sequence>
<dbReference type="EMBL" id="CXWC01000014">
    <property type="protein sequence ID" value="CTQ78010.1"/>
    <property type="molecule type" value="Genomic_DNA"/>
</dbReference>